<sequence length="164" mass="18513">MLQAEHLRLLPSPSLGTTYVYDFPGLTLRSPEYPLGRRVVVVANDITYKIGSFGPVEDQFFCLITQYAWKFGLPRIYLSANSGARIGLAEEALPLFSVAWNVDERPEKGIKYLYLSRENFLELKEKGGNSVRTVEIEVDGERRYKITDIIGLQDGLGVESLPRL</sequence>
<comment type="caution">
    <text evidence="2">The sequence shown here is derived from an EMBL/GenBank/DDBJ whole genome shotgun (WGS) entry which is preliminary data.</text>
</comment>
<evidence type="ECO:0000313" key="3">
    <source>
        <dbReference type="Proteomes" id="UP001219525"/>
    </source>
</evidence>
<proteinExistence type="predicted"/>
<dbReference type="GO" id="GO:0003989">
    <property type="term" value="F:acetyl-CoA carboxylase activity"/>
    <property type="evidence" value="ECO:0007669"/>
    <property type="project" value="InterPro"/>
</dbReference>
<dbReference type="EMBL" id="JARJCW010000067">
    <property type="protein sequence ID" value="KAJ7199684.1"/>
    <property type="molecule type" value="Genomic_DNA"/>
</dbReference>
<dbReference type="GO" id="GO:0006633">
    <property type="term" value="P:fatty acid biosynthetic process"/>
    <property type="evidence" value="ECO:0007669"/>
    <property type="project" value="TreeGrafter"/>
</dbReference>
<dbReference type="InterPro" id="IPR049076">
    <property type="entry name" value="ACCA"/>
</dbReference>
<dbReference type="GO" id="GO:0005739">
    <property type="term" value="C:mitochondrion"/>
    <property type="evidence" value="ECO:0007669"/>
    <property type="project" value="TreeGrafter"/>
</dbReference>
<dbReference type="InterPro" id="IPR029045">
    <property type="entry name" value="ClpP/crotonase-like_dom_sf"/>
</dbReference>
<gene>
    <name evidence="2" type="ORF">GGX14DRAFT_661728</name>
</gene>
<dbReference type="SUPFAM" id="SSF52096">
    <property type="entry name" value="ClpP/crotonase"/>
    <property type="match status" value="1"/>
</dbReference>
<reference evidence="2" key="1">
    <citation type="submission" date="2023-03" db="EMBL/GenBank/DDBJ databases">
        <title>Massive genome expansion in bonnet fungi (Mycena s.s.) driven by repeated elements and novel gene families across ecological guilds.</title>
        <authorList>
            <consortium name="Lawrence Berkeley National Laboratory"/>
            <person name="Harder C.B."/>
            <person name="Miyauchi S."/>
            <person name="Viragh M."/>
            <person name="Kuo A."/>
            <person name="Thoen E."/>
            <person name="Andreopoulos B."/>
            <person name="Lu D."/>
            <person name="Skrede I."/>
            <person name="Drula E."/>
            <person name="Henrissat B."/>
            <person name="Morin E."/>
            <person name="Kohler A."/>
            <person name="Barry K."/>
            <person name="LaButti K."/>
            <person name="Morin E."/>
            <person name="Salamov A."/>
            <person name="Lipzen A."/>
            <person name="Mereny Z."/>
            <person name="Hegedus B."/>
            <person name="Baldrian P."/>
            <person name="Stursova M."/>
            <person name="Weitz H."/>
            <person name="Taylor A."/>
            <person name="Grigoriev I.V."/>
            <person name="Nagy L.G."/>
            <person name="Martin F."/>
            <person name="Kauserud H."/>
        </authorList>
    </citation>
    <scope>NUCLEOTIDE SEQUENCE</scope>
    <source>
        <strain evidence="2">9144</strain>
    </source>
</reference>
<feature type="domain" description="CoA carboxyltransferase N-terminal" evidence="1">
    <location>
        <begin position="1"/>
        <end position="164"/>
    </location>
</feature>
<dbReference type="InterPro" id="IPR034733">
    <property type="entry name" value="AcCoA_carboxyl_beta"/>
</dbReference>
<evidence type="ECO:0000313" key="2">
    <source>
        <dbReference type="EMBL" id="KAJ7199684.1"/>
    </source>
</evidence>
<protein>
    <submittedName>
        <fullName evidence="2">Acetyl-CoA carboxylase</fullName>
    </submittedName>
</protein>
<dbReference type="Gene3D" id="2.40.460.10">
    <property type="entry name" value="Biotin dependent carboxylase carboxyltransferase"/>
    <property type="match status" value="1"/>
</dbReference>
<accession>A0AAD6V1D6</accession>
<dbReference type="PROSITE" id="PS50980">
    <property type="entry name" value="COA_CT_NTER"/>
    <property type="match status" value="1"/>
</dbReference>
<dbReference type="PANTHER" id="PTHR45728">
    <property type="entry name" value="ACETYL-COA CARBOXYLASE, ISOFORM A"/>
    <property type="match status" value="1"/>
</dbReference>
<dbReference type="Gene3D" id="3.90.226.10">
    <property type="entry name" value="2-enoyl-CoA Hydratase, Chain A, domain 1"/>
    <property type="match status" value="1"/>
</dbReference>
<dbReference type="InterPro" id="IPR011762">
    <property type="entry name" value="COA_CT_N"/>
</dbReference>
<organism evidence="2 3">
    <name type="scientific">Mycena pura</name>
    <dbReference type="NCBI Taxonomy" id="153505"/>
    <lineage>
        <taxon>Eukaryota</taxon>
        <taxon>Fungi</taxon>
        <taxon>Dikarya</taxon>
        <taxon>Basidiomycota</taxon>
        <taxon>Agaricomycotina</taxon>
        <taxon>Agaricomycetes</taxon>
        <taxon>Agaricomycetidae</taxon>
        <taxon>Agaricales</taxon>
        <taxon>Marasmiineae</taxon>
        <taxon>Mycenaceae</taxon>
        <taxon>Mycena</taxon>
    </lineage>
</organism>
<name>A0AAD6V1D6_9AGAR</name>
<keyword evidence="3" id="KW-1185">Reference proteome</keyword>
<dbReference type="AlphaFoldDB" id="A0AAD6V1D6"/>
<dbReference type="Proteomes" id="UP001219525">
    <property type="component" value="Unassembled WGS sequence"/>
</dbReference>
<dbReference type="FunFam" id="2.40.460.10:FF:000001">
    <property type="entry name" value="Acetyl-CoA carboxylase 1"/>
    <property type="match status" value="1"/>
</dbReference>
<evidence type="ECO:0000259" key="1">
    <source>
        <dbReference type="PROSITE" id="PS50980"/>
    </source>
</evidence>
<dbReference type="Pfam" id="PF01039">
    <property type="entry name" value="Carboxyl_trans"/>
    <property type="match status" value="1"/>
</dbReference>
<dbReference type="PANTHER" id="PTHR45728:SF3">
    <property type="entry name" value="ACETYL-COA CARBOXYLASE"/>
    <property type="match status" value="1"/>
</dbReference>